<gene>
    <name evidence="1" type="ORF">ALC56_04208</name>
</gene>
<dbReference type="EMBL" id="KQ981490">
    <property type="protein sequence ID" value="KYN41059.1"/>
    <property type="molecule type" value="Genomic_DNA"/>
</dbReference>
<dbReference type="Proteomes" id="UP000078541">
    <property type="component" value="Unassembled WGS sequence"/>
</dbReference>
<reference evidence="1 2" key="1">
    <citation type="submission" date="2016-03" db="EMBL/GenBank/DDBJ databases">
        <title>Trachymyrmex septentrionalis WGS genome.</title>
        <authorList>
            <person name="Nygaard S."/>
            <person name="Hu H."/>
            <person name="Boomsma J."/>
            <person name="Zhang G."/>
        </authorList>
    </citation>
    <scope>NUCLEOTIDE SEQUENCE [LARGE SCALE GENOMIC DNA]</scope>
    <source>
        <strain evidence="1">Tsep2-gDNA-1</strain>
        <tissue evidence="1">Whole body</tissue>
    </source>
</reference>
<name>A0A195FM49_9HYME</name>
<evidence type="ECO:0000313" key="1">
    <source>
        <dbReference type="EMBL" id="KYN41059.1"/>
    </source>
</evidence>
<sequence>MEKLCPLCKKKGIRRRIKAFQVNMEEAMWSCEAEECPWPMGYEDLIFFPRVATSCNWEESSFAKEDVPVPVDFTLYTPPETPGSELTKELTEITSAEYSSCPTMKDKIETVPECEFVTSTKESTDSNKSSLFESFELADINSKESKNMNKQIVDVKIVPKIVNIEKTNINLKIFSNIDNNCDNRKLQECNYPFMNTSVMDTFKNLDISNNKYTEVGLSQQYNTTNEQNENDKLQLDATVNEVKTDVGAETLSKAKNTLVDLDTTVTLDTTNQSTENTLDTLDTILEDIIKNKSNLPKDSNDDWLNKLMS</sequence>
<dbReference type="OrthoDB" id="6160353at2759"/>
<dbReference type="AlphaFoldDB" id="A0A195FM49"/>
<evidence type="ECO:0000313" key="2">
    <source>
        <dbReference type="Proteomes" id="UP000078541"/>
    </source>
</evidence>
<organism evidence="1 2">
    <name type="scientific">Trachymyrmex septentrionalis</name>
    <dbReference type="NCBI Taxonomy" id="34720"/>
    <lineage>
        <taxon>Eukaryota</taxon>
        <taxon>Metazoa</taxon>
        <taxon>Ecdysozoa</taxon>
        <taxon>Arthropoda</taxon>
        <taxon>Hexapoda</taxon>
        <taxon>Insecta</taxon>
        <taxon>Pterygota</taxon>
        <taxon>Neoptera</taxon>
        <taxon>Endopterygota</taxon>
        <taxon>Hymenoptera</taxon>
        <taxon>Apocrita</taxon>
        <taxon>Aculeata</taxon>
        <taxon>Formicoidea</taxon>
        <taxon>Formicidae</taxon>
        <taxon>Myrmicinae</taxon>
        <taxon>Trachymyrmex</taxon>
    </lineage>
</organism>
<dbReference type="KEGG" id="tsep:108746820"/>
<keyword evidence="2" id="KW-1185">Reference proteome</keyword>
<accession>A0A195FM49</accession>
<protein>
    <submittedName>
        <fullName evidence="1">Uncharacterized protein</fullName>
    </submittedName>
</protein>
<proteinExistence type="predicted"/>